<evidence type="ECO:0000313" key="1">
    <source>
        <dbReference type="EMBL" id="ACD97134.1"/>
    </source>
</evidence>
<gene>
    <name evidence="1" type="ordered locus">Glov_3430</name>
</gene>
<organism evidence="1 2">
    <name type="scientific">Trichlorobacter lovleyi (strain ATCC BAA-1151 / DSM 17278 / SZ)</name>
    <name type="common">Geobacter lovleyi</name>
    <dbReference type="NCBI Taxonomy" id="398767"/>
    <lineage>
        <taxon>Bacteria</taxon>
        <taxon>Pseudomonadati</taxon>
        <taxon>Thermodesulfobacteriota</taxon>
        <taxon>Desulfuromonadia</taxon>
        <taxon>Geobacterales</taxon>
        <taxon>Geobacteraceae</taxon>
        <taxon>Trichlorobacter</taxon>
    </lineage>
</organism>
<dbReference type="RefSeq" id="WP_012471455.1">
    <property type="nucleotide sequence ID" value="NC_010814.1"/>
</dbReference>
<reference evidence="1 2" key="1">
    <citation type="submission" date="2008-05" db="EMBL/GenBank/DDBJ databases">
        <title>Complete sequence of chromosome of Geobacter lovleyi SZ.</title>
        <authorList>
            <consortium name="US DOE Joint Genome Institute"/>
            <person name="Lucas S."/>
            <person name="Copeland A."/>
            <person name="Lapidus A."/>
            <person name="Glavina del Rio T."/>
            <person name="Dalin E."/>
            <person name="Tice H."/>
            <person name="Bruce D."/>
            <person name="Goodwin L."/>
            <person name="Pitluck S."/>
            <person name="Chertkov O."/>
            <person name="Meincke L."/>
            <person name="Brettin T."/>
            <person name="Detter J.C."/>
            <person name="Han C."/>
            <person name="Tapia R."/>
            <person name="Kuske C.R."/>
            <person name="Schmutz J."/>
            <person name="Larimer F."/>
            <person name="Land M."/>
            <person name="Hauser L."/>
            <person name="Kyrpides N."/>
            <person name="Mikhailova N."/>
            <person name="Sung Y."/>
            <person name="Fletcher K.E."/>
            <person name="Ritalahti K.M."/>
            <person name="Loeffler F.E."/>
            <person name="Richardson P."/>
        </authorList>
    </citation>
    <scope>NUCLEOTIDE SEQUENCE [LARGE SCALE GENOMIC DNA]</scope>
    <source>
        <strain evidence="2">ATCC BAA-1151 / DSM 17278 / SZ</strain>
    </source>
</reference>
<protein>
    <recommendedName>
        <fullName evidence="3">SAP domain-containing protein</fullName>
    </recommendedName>
</protein>
<dbReference type="HOGENOM" id="CLU_203783_0_0_7"/>
<accession>B3E231</accession>
<dbReference type="STRING" id="398767.Glov_3430"/>
<dbReference type="OrthoDB" id="1687780at2"/>
<dbReference type="Proteomes" id="UP000002420">
    <property type="component" value="Chromosome"/>
</dbReference>
<evidence type="ECO:0000313" key="2">
    <source>
        <dbReference type="Proteomes" id="UP000002420"/>
    </source>
</evidence>
<sequence>MKVSIIREMAKERGIKAGRLSKAELIHSIQHAEGNQSCFGTGSSAVCGQIDCLWREDCQLYSGESFGKAT</sequence>
<proteinExistence type="predicted"/>
<dbReference type="EMBL" id="CP001089">
    <property type="protein sequence ID" value="ACD97134.1"/>
    <property type="molecule type" value="Genomic_DNA"/>
</dbReference>
<evidence type="ECO:0008006" key="3">
    <source>
        <dbReference type="Google" id="ProtNLM"/>
    </source>
</evidence>
<dbReference type="KEGG" id="glo:Glov_3430"/>
<dbReference type="eggNOG" id="ENOG5033C3D">
    <property type="taxonomic scope" value="Bacteria"/>
</dbReference>
<name>B3E231_TRIL1</name>
<dbReference type="AlphaFoldDB" id="B3E231"/>
<keyword evidence="2" id="KW-1185">Reference proteome</keyword>